<evidence type="ECO:0000313" key="3">
    <source>
        <dbReference type="EMBL" id="MBB6399013.1"/>
    </source>
</evidence>
<evidence type="ECO:0000256" key="1">
    <source>
        <dbReference type="ARBA" id="ARBA00006845"/>
    </source>
</evidence>
<dbReference type="EMBL" id="JACHMQ010000001">
    <property type="protein sequence ID" value="MBB6399013.1"/>
    <property type="molecule type" value="Genomic_DNA"/>
</dbReference>
<dbReference type="SUPFAM" id="SSF52038">
    <property type="entry name" value="Barstar-related"/>
    <property type="match status" value="1"/>
</dbReference>
<name>A0A7X0G3Z1_9ACTN</name>
<dbReference type="InterPro" id="IPR000468">
    <property type="entry name" value="Barstar"/>
</dbReference>
<comment type="similarity">
    <text evidence="1">Belongs to the barstar family.</text>
</comment>
<dbReference type="RefSeq" id="WP_185030636.1">
    <property type="nucleotide sequence ID" value="NZ_JACHMQ010000001.1"/>
</dbReference>
<dbReference type="Pfam" id="PF01337">
    <property type="entry name" value="Barstar"/>
    <property type="match status" value="1"/>
</dbReference>
<feature type="domain" description="Barstar (barnase inhibitor)" evidence="2">
    <location>
        <begin position="4"/>
        <end position="68"/>
    </location>
</feature>
<evidence type="ECO:0000259" key="2">
    <source>
        <dbReference type="Pfam" id="PF01337"/>
    </source>
</evidence>
<proteinExistence type="inferred from homology"/>
<protein>
    <submittedName>
        <fullName evidence="3">RNAse (Barnase) inhibitor barstar</fullName>
    </submittedName>
</protein>
<organism evidence="3 4">
    <name type="scientific">Actinomadura coerulea</name>
    <dbReference type="NCBI Taxonomy" id="46159"/>
    <lineage>
        <taxon>Bacteria</taxon>
        <taxon>Bacillati</taxon>
        <taxon>Actinomycetota</taxon>
        <taxon>Actinomycetes</taxon>
        <taxon>Streptosporangiales</taxon>
        <taxon>Thermomonosporaceae</taxon>
        <taxon>Actinomadura</taxon>
    </lineage>
</organism>
<reference evidence="3 4" key="1">
    <citation type="submission" date="2020-08" db="EMBL/GenBank/DDBJ databases">
        <title>Sequencing the genomes of 1000 actinobacteria strains.</title>
        <authorList>
            <person name="Klenk H.-P."/>
        </authorList>
    </citation>
    <scope>NUCLEOTIDE SEQUENCE [LARGE SCALE GENOMIC DNA]</scope>
    <source>
        <strain evidence="3 4">DSM 43675</strain>
    </source>
</reference>
<dbReference type="InterPro" id="IPR035905">
    <property type="entry name" value="Barstar-like_sf"/>
</dbReference>
<dbReference type="Gene3D" id="3.30.370.10">
    <property type="entry name" value="Barstar-like"/>
    <property type="match status" value="1"/>
</dbReference>
<keyword evidence="4" id="KW-1185">Reference proteome</keyword>
<dbReference type="AlphaFoldDB" id="A0A7X0G3Z1"/>
<accession>A0A7X0G3Z1</accession>
<sequence length="128" mass="14566">MTVVYVVDGAKIQNLEDFWRVMGESVTGPGGYFGRNLDAFSDCLRGGFGTPDDDDFVVEWRDHELCRRCLGFAETVRQLELRLARCHPTNRPSVRAELEAARAENGPTVFDWLVEIFEQEQPGKLRLC</sequence>
<dbReference type="Proteomes" id="UP000546324">
    <property type="component" value="Unassembled WGS sequence"/>
</dbReference>
<gene>
    <name evidence="3" type="ORF">BKA00_005927</name>
</gene>
<dbReference type="CDD" id="cd05143">
    <property type="entry name" value="Barstar_SaI14_like"/>
    <property type="match status" value="1"/>
</dbReference>
<evidence type="ECO:0000313" key="4">
    <source>
        <dbReference type="Proteomes" id="UP000546324"/>
    </source>
</evidence>
<comment type="caution">
    <text evidence="3">The sequence shown here is derived from an EMBL/GenBank/DDBJ whole genome shotgun (WGS) entry which is preliminary data.</text>
</comment>